<reference evidence="1 2" key="2">
    <citation type="journal article" date="2016" name="Int. J. Syst. Evol. Microbiol.">
        <title>Flavisolibacter tropicus sp. nov., isolated from tropical soil.</title>
        <authorList>
            <person name="Lee J.J."/>
            <person name="Kang M.S."/>
            <person name="Kim G.S."/>
            <person name="Lee C.S."/>
            <person name="Lim S."/>
            <person name="Lee J."/>
            <person name="Roh S.H."/>
            <person name="Kang H."/>
            <person name="Ha J.M."/>
            <person name="Bae S."/>
            <person name="Jung H.Y."/>
            <person name="Kim M.K."/>
        </authorList>
    </citation>
    <scope>NUCLEOTIDE SEQUENCE [LARGE SCALE GENOMIC DNA]</scope>
    <source>
        <strain evidence="1 2">LCS9</strain>
    </source>
</reference>
<sequence length="166" mass="18863">MSEQFSENQYTVTDPETRLALDHLDRLLQVQLAALPDSSFKTIRFIPLANNRFVNIYSRQYFPKAAQLFARAEVSLVGKGIKRVVFTGSLPVKDPGPLLLLIDDLITILGKDLFNKTGFNTRDIAGLKRGRWAGRRWLLCFDKGQRMPLLLDLLDGQLQLCLYLPV</sequence>
<organism evidence="1 2">
    <name type="scientific">Flavisolibacter tropicus</name>
    <dbReference type="NCBI Taxonomy" id="1492898"/>
    <lineage>
        <taxon>Bacteria</taxon>
        <taxon>Pseudomonadati</taxon>
        <taxon>Bacteroidota</taxon>
        <taxon>Chitinophagia</taxon>
        <taxon>Chitinophagales</taxon>
        <taxon>Chitinophagaceae</taxon>
        <taxon>Flavisolibacter</taxon>
    </lineage>
</organism>
<accession>A0A172TWL2</accession>
<evidence type="ECO:0000313" key="2">
    <source>
        <dbReference type="Proteomes" id="UP000077177"/>
    </source>
</evidence>
<reference evidence="2" key="1">
    <citation type="submission" date="2015-01" db="EMBL/GenBank/DDBJ databases">
        <title>Flavisolibacter sp./LCS9/ whole genome sequencing.</title>
        <authorList>
            <person name="Kim M.K."/>
            <person name="Srinivasan S."/>
            <person name="Lee J.-J."/>
        </authorList>
    </citation>
    <scope>NUCLEOTIDE SEQUENCE [LARGE SCALE GENOMIC DNA]</scope>
    <source>
        <strain evidence="2">LCS9</strain>
    </source>
</reference>
<proteinExistence type="predicted"/>
<dbReference type="AlphaFoldDB" id="A0A172TWL2"/>
<dbReference type="RefSeq" id="WP_066405596.1">
    <property type="nucleotide sequence ID" value="NZ_CP011390.1"/>
</dbReference>
<keyword evidence="2" id="KW-1185">Reference proteome</keyword>
<name>A0A172TWL2_9BACT</name>
<gene>
    <name evidence="1" type="ORF">SY85_14295</name>
</gene>
<dbReference type="Proteomes" id="UP000077177">
    <property type="component" value="Chromosome"/>
</dbReference>
<dbReference type="EMBL" id="CP011390">
    <property type="protein sequence ID" value="ANE51501.1"/>
    <property type="molecule type" value="Genomic_DNA"/>
</dbReference>
<dbReference type="KEGG" id="fla:SY85_14295"/>
<protein>
    <submittedName>
        <fullName evidence="1">Uncharacterized protein</fullName>
    </submittedName>
</protein>
<evidence type="ECO:0000313" key="1">
    <source>
        <dbReference type="EMBL" id="ANE51501.1"/>
    </source>
</evidence>